<evidence type="ECO:0000313" key="3">
    <source>
        <dbReference type="EMBL" id="KAF6241422.1"/>
    </source>
</evidence>
<dbReference type="Pfam" id="PF14475">
    <property type="entry name" value="Mso1_Sec1_bdg"/>
    <property type="match status" value="1"/>
</dbReference>
<reference evidence="3 4" key="1">
    <citation type="journal article" date="2020" name="Genomics">
        <title>Complete, high-quality genomes from long-read metagenomic sequencing of two wolf lichen thalli reveals enigmatic genome architecture.</title>
        <authorList>
            <person name="McKenzie S.K."/>
            <person name="Walston R.F."/>
            <person name="Allen J.L."/>
        </authorList>
    </citation>
    <scope>NUCLEOTIDE SEQUENCE [LARGE SCALE GENOMIC DNA]</scope>
    <source>
        <strain evidence="3">WasteWater2</strain>
    </source>
</reference>
<name>A0A8H6LAC6_9LECA</name>
<keyword evidence="4" id="KW-1185">Reference proteome</keyword>
<feature type="domain" description="Mso1 N-terminal" evidence="2">
    <location>
        <begin position="20"/>
        <end position="62"/>
    </location>
</feature>
<evidence type="ECO:0000256" key="1">
    <source>
        <dbReference type="SAM" id="MobiDB-lite"/>
    </source>
</evidence>
<proteinExistence type="predicted"/>
<feature type="region of interest" description="Disordered" evidence="1">
    <location>
        <begin position="55"/>
        <end position="231"/>
    </location>
</feature>
<feature type="compositionally biased region" description="Polar residues" evidence="1">
    <location>
        <begin position="159"/>
        <end position="171"/>
    </location>
</feature>
<dbReference type="InterPro" id="IPR028095">
    <property type="entry name" value="Mso1_N_dom"/>
</dbReference>
<dbReference type="GeneID" id="59281812"/>
<dbReference type="RefSeq" id="XP_037170662.1">
    <property type="nucleotide sequence ID" value="XM_037302083.1"/>
</dbReference>
<feature type="compositionally biased region" description="Basic and acidic residues" evidence="1">
    <location>
        <begin position="65"/>
        <end position="74"/>
    </location>
</feature>
<dbReference type="EMBL" id="JACCJC010000001">
    <property type="protein sequence ID" value="KAF6241422.1"/>
    <property type="molecule type" value="Genomic_DNA"/>
</dbReference>
<comment type="caution">
    <text evidence="3">The sequence shown here is derived from an EMBL/GenBank/DDBJ whole genome shotgun (WGS) entry which is preliminary data.</text>
</comment>
<dbReference type="AlphaFoldDB" id="A0A8H6LAC6"/>
<dbReference type="Proteomes" id="UP000578531">
    <property type="component" value="Unassembled WGS sequence"/>
</dbReference>
<accession>A0A8H6LAC6</accession>
<organism evidence="3 4">
    <name type="scientific">Letharia columbiana</name>
    <dbReference type="NCBI Taxonomy" id="112416"/>
    <lineage>
        <taxon>Eukaryota</taxon>
        <taxon>Fungi</taxon>
        <taxon>Dikarya</taxon>
        <taxon>Ascomycota</taxon>
        <taxon>Pezizomycotina</taxon>
        <taxon>Lecanoromycetes</taxon>
        <taxon>OSLEUM clade</taxon>
        <taxon>Lecanoromycetidae</taxon>
        <taxon>Lecanorales</taxon>
        <taxon>Lecanorineae</taxon>
        <taxon>Parmeliaceae</taxon>
        <taxon>Letharia</taxon>
    </lineage>
</organism>
<protein>
    <recommendedName>
        <fullName evidence="2">Mso1 N-terminal domain-containing protein</fullName>
    </recommendedName>
</protein>
<evidence type="ECO:0000259" key="2">
    <source>
        <dbReference type="Pfam" id="PF14475"/>
    </source>
</evidence>
<evidence type="ECO:0000313" key="4">
    <source>
        <dbReference type="Proteomes" id="UP000578531"/>
    </source>
</evidence>
<sequence>MSYLSTLNSLLTSTTSRYASLRRNLTSTSEDDSNITDPDDSHVSRVLRAYYTEKGRPFPAWLGTDPREAARAQQKENPYVTSRPMGSLRGNSSTSDAAERPGQGRGLSDLWSDSPGPGAQSPVEERGSLRRGPLGGRRMGAQPQQQQESLNVRPLPSQRAGSYQTQNPAYAQQQQQQQLRGDGRNTSSPGPPPGSSGSGSAQERLKARLGRGSSTRSVGSDDGKGGQGQGELCYAGFEWMAGEEVTRRYSEKYRWGCS</sequence>
<gene>
    <name evidence="3" type="ORF">HO173_000132</name>
</gene>
<dbReference type="OrthoDB" id="2683368at2759"/>